<evidence type="ECO:0000313" key="3">
    <source>
        <dbReference type="EnsemblFungi" id="MAPG_06825T0"/>
    </source>
</evidence>
<proteinExistence type="predicted"/>
<reference evidence="3" key="5">
    <citation type="submission" date="2015-06" db="UniProtKB">
        <authorList>
            <consortium name="EnsemblFungi"/>
        </authorList>
    </citation>
    <scope>IDENTIFICATION</scope>
    <source>
        <strain evidence="3">ATCC 64411</strain>
    </source>
</reference>
<sequence>MLSGFCVFGGHKVCGPVRCCSPCWAEGPSIHQAARCVKMGPHLPSLGTLFHSGNNIPGRLPSLCIVSYHTTSLEPTPRPDVPGPSLIATHPSQQSARPTWSCWSFNGRGSRRRTETRLFGTIMPPYGKICLSQAKHRLPSYLSTPRPGASRHINIPPDLHLHTPAYSTRSTTQAGSYLKGAPASSASGSNGSNPAKLPVGVQQHGHTKRMKERRSRRYFILKKVHTCDRCRCIPTLPALAGSCL</sequence>
<name>A0A0C4E333_MAGP6</name>
<reference evidence="2" key="3">
    <citation type="submission" date="2011-03" db="EMBL/GenBank/DDBJ databases">
        <title>Annotation of Magnaporthe poae ATCC 64411.</title>
        <authorList>
            <person name="Ma L.-J."/>
            <person name="Dead R."/>
            <person name="Young S.K."/>
            <person name="Zeng Q."/>
            <person name="Gargeya S."/>
            <person name="Fitzgerald M."/>
            <person name="Haas B."/>
            <person name="Abouelleil A."/>
            <person name="Alvarado L."/>
            <person name="Arachchi H.M."/>
            <person name="Berlin A."/>
            <person name="Brown A."/>
            <person name="Chapman S.B."/>
            <person name="Chen Z."/>
            <person name="Dunbar C."/>
            <person name="Freedman E."/>
            <person name="Gearin G."/>
            <person name="Gellesch M."/>
            <person name="Goldberg J."/>
            <person name="Griggs A."/>
            <person name="Gujja S."/>
            <person name="Heiman D."/>
            <person name="Howarth C."/>
            <person name="Larson L."/>
            <person name="Lui A."/>
            <person name="MacDonald P.J.P."/>
            <person name="Mehta T."/>
            <person name="Montmayeur A."/>
            <person name="Murphy C."/>
            <person name="Neiman D."/>
            <person name="Pearson M."/>
            <person name="Priest M."/>
            <person name="Roberts A."/>
            <person name="Saif S."/>
            <person name="Shea T."/>
            <person name="Shenoy N."/>
            <person name="Sisk P."/>
            <person name="Stolte C."/>
            <person name="Sykes S."/>
            <person name="Yandava C."/>
            <person name="Wortman J."/>
            <person name="Nusbaum C."/>
            <person name="Birren B."/>
        </authorList>
    </citation>
    <scope>NUCLEOTIDE SEQUENCE</scope>
    <source>
        <strain evidence="2">ATCC 64411</strain>
    </source>
</reference>
<evidence type="ECO:0000313" key="4">
    <source>
        <dbReference type="Proteomes" id="UP000011715"/>
    </source>
</evidence>
<dbReference type="AlphaFoldDB" id="A0A0C4E333"/>
<gene>
    <name evidence="2" type="ORF">MAPG_06825</name>
</gene>
<organism evidence="3 4">
    <name type="scientific">Magnaporthiopsis poae (strain ATCC 64411 / 73-15)</name>
    <name type="common">Kentucky bluegrass fungus</name>
    <name type="synonym">Magnaporthe poae</name>
    <dbReference type="NCBI Taxonomy" id="644358"/>
    <lineage>
        <taxon>Eukaryota</taxon>
        <taxon>Fungi</taxon>
        <taxon>Dikarya</taxon>
        <taxon>Ascomycota</taxon>
        <taxon>Pezizomycotina</taxon>
        <taxon>Sordariomycetes</taxon>
        <taxon>Sordariomycetidae</taxon>
        <taxon>Magnaporthales</taxon>
        <taxon>Magnaporthaceae</taxon>
        <taxon>Magnaporthiopsis</taxon>
    </lineage>
</organism>
<feature type="compositionally biased region" description="Low complexity" evidence="1">
    <location>
        <begin position="180"/>
        <end position="195"/>
    </location>
</feature>
<reference evidence="4" key="1">
    <citation type="submission" date="2010-05" db="EMBL/GenBank/DDBJ databases">
        <title>The genome sequence of Magnaporthe poae strain ATCC 64411.</title>
        <authorList>
            <person name="Ma L.-J."/>
            <person name="Dead R."/>
            <person name="Young S."/>
            <person name="Zeng Q."/>
            <person name="Koehrsen M."/>
            <person name="Alvarado L."/>
            <person name="Berlin A."/>
            <person name="Chapman S.B."/>
            <person name="Chen Z."/>
            <person name="Freedman E."/>
            <person name="Gellesch M."/>
            <person name="Goldberg J."/>
            <person name="Griggs A."/>
            <person name="Gujja S."/>
            <person name="Heilman E.R."/>
            <person name="Heiman D."/>
            <person name="Hepburn T."/>
            <person name="Howarth C."/>
            <person name="Jen D."/>
            <person name="Larson L."/>
            <person name="Mehta T."/>
            <person name="Neiman D."/>
            <person name="Pearson M."/>
            <person name="Roberts A."/>
            <person name="Saif S."/>
            <person name="Shea T."/>
            <person name="Shenoy N."/>
            <person name="Sisk P."/>
            <person name="Stolte C."/>
            <person name="Sykes S."/>
            <person name="Walk T."/>
            <person name="White J."/>
            <person name="Yandava C."/>
            <person name="Haas B."/>
            <person name="Nusbaum C."/>
            <person name="Birren B."/>
        </authorList>
    </citation>
    <scope>NUCLEOTIDE SEQUENCE [LARGE SCALE GENOMIC DNA]</scope>
    <source>
        <strain evidence="4">ATCC 64411 / 73-15</strain>
    </source>
</reference>
<feature type="region of interest" description="Disordered" evidence="1">
    <location>
        <begin position="141"/>
        <end position="212"/>
    </location>
</feature>
<keyword evidence="4" id="KW-1185">Reference proteome</keyword>
<accession>A0A0C4E333</accession>
<dbReference type="VEuPathDB" id="FungiDB:MAPG_06825"/>
<protein>
    <submittedName>
        <fullName evidence="2 3">Uncharacterized protein</fullName>
    </submittedName>
</protein>
<evidence type="ECO:0000313" key="2">
    <source>
        <dbReference type="EMBL" id="KLU87834.1"/>
    </source>
</evidence>
<evidence type="ECO:0000256" key="1">
    <source>
        <dbReference type="SAM" id="MobiDB-lite"/>
    </source>
</evidence>
<dbReference type="EMBL" id="GL876970">
    <property type="protein sequence ID" value="KLU87834.1"/>
    <property type="molecule type" value="Genomic_DNA"/>
</dbReference>
<reference evidence="2" key="2">
    <citation type="submission" date="2010-05" db="EMBL/GenBank/DDBJ databases">
        <title>The Genome Sequence of Magnaporthe poae strain ATCC 64411.</title>
        <authorList>
            <consortium name="The Broad Institute Genome Sequencing Platform"/>
            <consortium name="Broad Institute Genome Sequencing Center for Infectious Disease"/>
            <person name="Ma L.-J."/>
            <person name="Dead R."/>
            <person name="Young S."/>
            <person name="Zeng Q."/>
            <person name="Koehrsen M."/>
            <person name="Alvarado L."/>
            <person name="Berlin A."/>
            <person name="Chapman S.B."/>
            <person name="Chen Z."/>
            <person name="Freedman E."/>
            <person name="Gellesch M."/>
            <person name="Goldberg J."/>
            <person name="Griggs A."/>
            <person name="Gujja S."/>
            <person name="Heilman E.R."/>
            <person name="Heiman D."/>
            <person name="Hepburn T."/>
            <person name="Howarth C."/>
            <person name="Jen D."/>
            <person name="Larson L."/>
            <person name="Mehta T."/>
            <person name="Neiman D."/>
            <person name="Pearson M."/>
            <person name="Roberts A."/>
            <person name="Saif S."/>
            <person name="Shea T."/>
            <person name="Shenoy N."/>
            <person name="Sisk P."/>
            <person name="Stolte C."/>
            <person name="Sykes S."/>
            <person name="Walk T."/>
            <person name="White J."/>
            <person name="Yandava C."/>
            <person name="Haas B."/>
            <person name="Nusbaum C."/>
            <person name="Birren B."/>
        </authorList>
    </citation>
    <scope>NUCLEOTIDE SEQUENCE</scope>
    <source>
        <strain evidence="2">ATCC 64411</strain>
    </source>
</reference>
<dbReference type="Proteomes" id="UP000011715">
    <property type="component" value="Unassembled WGS sequence"/>
</dbReference>
<reference evidence="3" key="4">
    <citation type="journal article" date="2015" name="G3 (Bethesda)">
        <title>Genome sequences of three phytopathogenic species of the Magnaporthaceae family of fungi.</title>
        <authorList>
            <person name="Okagaki L.H."/>
            <person name="Nunes C.C."/>
            <person name="Sailsbery J."/>
            <person name="Clay B."/>
            <person name="Brown D."/>
            <person name="John T."/>
            <person name="Oh Y."/>
            <person name="Young N."/>
            <person name="Fitzgerald M."/>
            <person name="Haas B.J."/>
            <person name="Zeng Q."/>
            <person name="Young S."/>
            <person name="Adiconis X."/>
            <person name="Fan L."/>
            <person name="Levin J.Z."/>
            <person name="Mitchell T.K."/>
            <person name="Okubara P.A."/>
            <person name="Farman M.L."/>
            <person name="Kohn L.M."/>
            <person name="Birren B."/>
            <person name="Ma L.-J."/>
            <person name="Dean R.A."/>
        </authorList>
    </citation>
    <scope>NUCLEOTIDE SEQUENCE</scope>
    <source>
        <strain evidence="3">ATCC 64411 / 73-15</strain>
    </source>
</reference>
<dbReference type="EMBL" id="ADBL01001645">
    <property type="status" value="NOT_ANNOTATED_CDS"/>
    <property type="molecule type" value="Genomic_DNA"/>
</dbReference>
<dbReference type="EnsemblFungi" id="MAPG_06825T0">
    <property type="protein sequence ID" value="MAPG_06825T0"/>
    <property type="gene ID" value="MAPG_06825"/>
</dbReference>
<feature type="compositionally biased region" description="Polar residues" evidence="1">
    <location>
        <begin position="165"/>
        <end position="175"/>
    </location>
</feature>